<dbReference type="AlphaFoldDB" id="A0A813ERT0"/>
<evidence type="ECO:0000313" key="3">
    <source>
        <dbReference type="Proteomes" id="UP000654075"/>
    </source>
</evidence>
<feature type="region of interest" description="Disordered" evidence="1">
    <location>
        <begin position="219"/>
        <end position="256"/>
    </location>
</feature>
<evidence type="ECO:0000313" key="2">
    <source>
        <dbReference type="EMBL" id="CAE8603842.1"/>
    </source>
</evidence>
<proteinExistence type="predicted"/>
<sequence length="368" mass="40623">MSDAFAAISHSRQNAFEVSKGACLQIRFSLTVAGIWAYGAGLSWDRTSQIYLQFASLAAHWAAEVGQMPVTTWWRAAFLIFHLAQTATQPVPALIWTASHLQAPAKLFRGMSDAVRAQLRKSQVQLCQAPPEIMAMVLDWAVALWLSLRSMSDCAILNFLESASGVAKTISLVQKGGSVLKTPYFFRLAEPVRRDKVEQIHSDSSSDDMPPLKPVAVTAARHGTEKSEEDESDDSMPPLEVVRPRRTEAKSAKPAVQRGRFRIGQKLYLQMMQKEEYNGQAVIVLPSDPRKVLDGQVTVQLASNGRRLVTKEKHLSEDTPEQQQQQHRIVPGVAPTRSDANVSRRASHLNGVCCVLCVAGSLHSKFVL</sequence>
<gene>
    <name evidence="2" type="ORF">PGLA1383_LOCUS22039</name>
</gene>
<feature type="compositionally biased region" description="Basic and acidic residues" evidence="1">
    <location>
        <begin position="242"/>
        <end position="251"/>
    </location>
</feature>
<protein>
    <submittedName>
        <fullName evidence="2">Uncharacterized protein</fullName>
    </submittedName>
</protein>
<keyword evidence="3" id="KW-1185">Reference proteome</keyword>
<name>A0A813ERT0_POLGL</name>
<organism evidence="2 3">
    <name type="scientific">Polarella glacialis</name>
    <name type="common">Dinoflagellate</name>
    <dbReference type="NCBI Taxonomy" id="89957"/>
    <lineage>
        <taxon>Eukaryota</taxon>
        <taxon>Sar</taxon>
        <taxon>Alveolata</taxon>
        <taxon>Dinophyceae</taxon>
        <taxon>Suessiales</taxon>
        <taxon>Suessiaceae</taxon>
        <taxon>Polarella</taxon>
    </lineage>
</organism>
<evidence type="ECO:0000256" key="1">
    <source>
        <dbReference type="SAM" id="MobiDB-lite"/>
    </source>
</evidence>
<comment type="caution">
    <text evidence="2">The sequence shown here is derived from an EMBL/GenBank/DDBJ whole genome shotgun (WGS) entry which is preliminary data.</text>
</comment>
<dbReference type="EMBL" id="CAJNNV010015834">
    <property type="protein sequence ID" value="CAE8603842.1"/>
    <property type="molecule type" value="Genomic_DNA"/>
</dbReference>
<dbReference type="Proteomes" id="UP000654075">
    <property type="component" value="Unassembled WGS sequence"/>
</dbReference>
<accession>A0A813ERT0</accession>
<reference evidence="2" key="1">
    <citation type="submission" date="2021-02" db="EMBL/GenBank/DDBJ databases">
        <authorList>
            <person name="Dougan E. K."/>
            <person name="Rhodes N."/>
            <person name="Thang M."/>
            <person name="Chan C."/>
        </authorList>
    </citation>
    <scope>NUCLEOTIDE SEQUENCE</scope>
</reference>